<keyword evidence="2" id="KW-0378">Hydrolase</keyword>
<dbReference type="PROSITE" id="PS01174">
    <property type="entry name" value="LIPASE_GDXG_SER"/>
    <property type="match status" value="1"/>
</dbReference>
<evidence type="ECO:0000256" key="2">
    <source>
        <dbReference type="ARBA" id="ARBA00022801"/>
    </source>
</evidence>
<dbReference type="InterPro" id="IPR029058">
    <property type="entry name" value="AB_hydrolase_fold"/>
</dbReference>
<evidence type="ECO:0000313" key="6">
    <source>
        <dbReference type="Proteomes" id="UP000518206"/>
    </source>
</evidence>
<comment type="similarity">
    <text evidence="1">Belongs to the 'GDXG' lipolytic enzyme family.</text>
</comment>
<protein>
    <submittedName>
        <fullName evidence="5">Acetyl esterase/lipase</fullName>
    </submittedName>
</protein>
<feature type="domain" description="Alpha/beta hydrolase fold-3" evidence="4">
    <location>
        <begin position="101"/>
        <end position="304"/>
    </location>
</feature>
<dbReference type="PANTHER" id="PTHR48081">
    <property type="entry name" value="AB HYDROLASE SUPERFAMILY PROTEIN C4A8.06C"/>
    <property type="match status" value="1"/>
</dbReference>
<dbReference type="InterPro" id="IPR033140">
    <property type="entry name" value="Lipase_GDXG_put_SER_AS"/>
</dbReference>
<evidence type="ECO:0000259" key="4">
    <source>
        <dbReference type="Pfam" id="PF07859"/>
    </source>
</evidence>
<dbReference type="Gene3D" id="3.40.50.1820">
    <property type="entry name" value="alpha/beta hydrolase"/>
    <property type="match status" value="1"/>
</dbReference>
<reference evidence="5 6" key="2">
    <citation type="submission" date="2020-08" db="EMBL/GenBank/DDBJ databases">
        <authorList>
            <person name="Partida-Martinez L."/>
            <person name="Huntemann M."/>
            <person name="Clum A."/>
            <person name="Wang J."/>
            <person name="Palaniappan K."/>
            <person name="Ritter S."/>
            <person name="Chen I.-M."/>
            <person name="Stamatis D."/>
            <person name="Reddy T."/>
            <person name="O'Malley R."/>
            <person name="Daum C."/>
            <person name="Shapiro N."/>
            <person name="Ivanova N."/>
            <person name="Kyrpides N."/>
            <person name="Woyke T."/>
        </authorList>
    </citation>
    <scope>NUCLEOTIDE SEQUENCE [LARGE SCALE GENOMIC DNA]</scope>
    <source>
        <strain evidence="5 6">RAS26</strain>
    </source>
</reference>
<evidence type="ECO:0000313" key="5">
    <source>
        <dbReference type="EMBL" id="MBB2924616.1"/>
    </source>
</evidence>
<proteinExistence type="inferred from homology"/>
<evidence type="ECO:0000256" key="3">
    <source>
        <dbReference type="PROSITE-ProRule" id="PRU10038"/>
    </source>
</evidence>
<dbReference type="RefSeq" id="WP_183297378.1">
    <property type="nucleotide sequence ID" value="NZ_JACHVX010000005.1"/>
</dbReference>
<accession>A0A7W4UI59</accession>
<dbReference type="SUPFAM" id="SSF53474">
    <property type="entry name" value="alpha/beta-Hydrolases"/>
    <property type="match status" value="1"/>
</dbReference>
<dbReference type="InterPro" id="IPR013094">
    <property type="entry name" value="AB_hydrolase_3"/>
</dbReference>
<evidence type="ECO:0000256" key="1">
    <source>
        <dbReference type="ARBA" id="ARBA00010515"/>
    </source>
</evidence>
<feature type="active site" evidence="3">
    <location>
        <position position="178"/>
    </location>
</feature>
<reference evidence="5 6" key="1">
    <citation type="submission" date="2020-08" db="EMBL/GenBank/DDBJ databases">
        <title>The Agave Microbiome: Exploring the role of microbial communities in plant adaptations to desert environments.</title>
        <authorList>
            <person name="Partida-Martinez L.P."/>
        </authorList>
    </citation>
    <scope>NUCLEOTIDE SEQUENCE [LARGE SCALE GENOMIC DNA]</scope>
    <source>
        <strain evidence="5 6">RAS26</strain>
    </source>
</reference>
<gene>
    <name evidence="5" type="ORF">FHR80_003549</name>
</gene>
<name>A0A7W4UI59_9CELL</name>
<organism evidence="5 6">
    <name type="scientific">Cellulomonas cellasea</name>
    <dbReference type="NCBI Taxonomy" id="43670"/>
    <lineage>
        <taxon>Bacteria</taxon>
        <taxon>Bacillati</taxon>
        <taxon>Actinomycetota</taxon>
        <taxon>Actinomycetes</taxon>
        <taxon>Micrococcales</taxon>
        <taxon>Cellulomonadaceae</taxon>
        <taxon>Cellulomonas</taxon>
    </lineage>
</organism>
<dbReference type="EMBL" id="JACHVX010000005">
    <property type="protein sequence ID" value="MBB2924616.1"/>
    <property type="molecule type" value="Genomic_DNA"/>
</dbReference>
<dbReference type="InterPro" id="IPR050300">
    <property type="entry name" value="GDXG_lipolytic_enzyme"/>
</dbReference>
<dbReference type="Pfam" id="PF07859">
    <property type="entry name" value="Abhydrolase_3"/>
    <property type="match status" value="1"/>
</dbReference>
<dbReference type="AlphaFoldDB" id="A0A7W4UI59"/>
<sequence>MADGSARRRTPGVVAALVAIAAALAAVTVLLRTSPWPSALAVRWAFERGARRTSAALRPLVPDGVTARLGEAVDAGPGIPAAHVDVVHPTALADGERLPTVVWVHGGAWVSGSTRDVAEYARILAARGFTVVTVGYAVAPRQRYPVPVHQVCAALRHVVAHADGYHVDPARLALAGDSAGAQIAAQVAALVTDPAYARRVGVVPPVGPEGLRAAVLLCGAYDVARVDGSGLRGWFLRTVLWSYSGTRHFATDPVIGLASVRDHVTARFPPAFVSAGNADPLLPHSRDLVERLGALGVPVDALFFADDHEPPLGHEYQFRLDTAAGREALERVVAFLGEHLTSRAG</sequence>
<comment type="caution">
    <text evidence="5">The sequence shown here is derived from an EMBL/GenBank/DDBJ whole genome shotgun (WGS) entry which is preliminary data.</text>
</comment>
<dbReference type="GO" id="GO:0016787">
    <property type="term" value="F:hydrolase activity"/>
    <property type="evidence" value="ECO:0007669"/>
    <property type="project" value="UniProtKB-KW"/>
</dbReference>
<dbReference type="Proteomes" id="UP000518206">
    <property type="component" value="Unassembled WGS sequence"/>
</dbReference>